<evidence type="ECO:0000313" key="2">
    <source>
        <dbReference type="Proteomes" id="UP000589716"/>
    </source>
</evidence>
<reference evidence="1 2" key="1">
    <citation type="submission" date="2020-07" db="EMBL/GenBank/DDBJ databases">
        <authorList>
            <person name="Maaloum M."/>
        </authorList>
    </citation>
    <scope>NUCLEOTIDE SEQUENCE [LARGE SCALE GENOMIC DNA]</scope>
    <source>
        <strain evidence="1 2">GCS-AN-3</strain>
    </source>
</reference>
<dbReference type="Proteomes" id="UP000589716">
    <property type="component" value="Unassembled WGS sequence"/>
</dbReference>
<organism evidence="1 2">
    <name type="scientific">Ottowia beijingensis</name>
    <dbReference type="NCBI Taxonomy" id="1207057"/>
    <lineage>
        <taxon>Bacteria</taxon>
        <taxon>Pseudomonadati</taxon>
        <taxon>Pseudomonadota</taxon>
        <taxon>Betaproteobacteria</taxon>
        <taxon>Burkholderiales</taxon>
        <taxon>Comamonadaceae</taxon>
        <taxon>Ottowia</taxon>
    </lineage>
</organism>
<keyword evidence="2" id="KW-1185">Reference proteome</keyword>
<dbReference type="Pfam" id="PF22752">
    <property type="entry name" value="DUF488-N3i"/>
    <property type="match status" value="1"/>
</dbReference>
<dbReference type="AlphaFoldDB" id="A0A853IZ24"/>
<comment type="caution">
    <text evidence="1">The sequence shown here is derived from an EMBL/GenBank/DDBJ whole genome shotgun (WGS) entry which is preliminary data.</text>
</comment>
<dbReference type="PANTHER" id="PTHR36849:SF1">
    <property type="entry name" value="CYTOPLASMIC PROTEIN"/>
    <property type="match status" value="1"/>
</dbReference>
<dbReference type="PANTHER" id="PTHR36849">
    <property type="entry name" value="CYTOPLASMIC PROTEIN-RELATED"/>
    <property type="match status" value="1"/>
</dbReference>
<proteinExistence type="predicted"/>
<dbReference type="EMBL" id="JACCKX010000001">
    <property type="protein sequence ID" value="NZA03183.1"/>
    <property type="molecule type" value="Genomic_DNA"/>
</dbReference>
<protein>
    <submittedName>
        <fullName evidence="1">DUF488 domain-containing protein</fullName>
    </submittedName>
</protein>
<dbReference type="InterPro" id="IPR052552">
    <property type="entry name" value="YeaO-like"/>
</dbReference>
<evidence type="ECO:0000313" key="1">
    <source>
        <dbReference type="EMBL" id="NZA03183.1"/>
    </source>
</evidence>
<name>A0A853IZ24_9BURK</name>
<dbReference type="RefSeq" id="WP_180551430.1">
    <property type="nucleotide sequence ID" value="NZ_JACCKX010000001.1"/>
</dbReference>
<accession>A0A853IZ24</accession>
<sequence length="127" mass="14489">MSRIAASRVRLKRAYAPPAASDGMRVLIDRLWPRGVRKDAAALDLWLKDIGPSTELRKWFGHEPSRWAEFRRRYADEIAQKPQLLAQLRDIARQGVLTMVYSAHDEQHNDALVLQELILHPPTATGP</sequence>
<gene>
    <name evidence="1" type="ORF">H0I39_18325</name>
</gene>